<proteinExistence type="predicted"/>
<evidence type="ECO:0000256" key="1">
    <source>
        <dbReference type="SAM" id="MobiDB-lite"/>
    </source>
</evidence>
<protein>
    <recommendedName>
        <fullName evidence="4">Conjugal transfer protein TraD</fullName>
    </recommendedName>
</protein>
<evidence type="ECO:0008006" key="4">
    <source>
        <dbReference type="Google" id="ProtNLM"/>
    </source>
</evidence>
<accession>A0A1I1M014</accession>
<dbReference type="AlphaFoldDB" id="A0A1I1M014"/>
<gene>
    <name evidence="2" type="ORF">SAMN05421747_1242</name>
</gene>
<feature type="compositionally biased region" description="Basic and acidic residues" evidence="1">
    <location>
        <begin position="49"/>
        <end position="70"/>
    </location>
</feature>
<name>A0A1I1M014_9SPHI</name>
<dbReference type="RefSeq" id="WP_090974994.1">
    <property type="nucleotide sequence ID" value="NZ_FOLL01000024.1"/>
</dbReference>
<reference evidence="3" key="1">
    <citation type="submission" date="2016-10" db="EMBL/GenBank/DDBJ databases">
        <authorList>
            <person name="Varghese N."/>
            <person name="Submissions S."/>
        </authorList>
    </citation>
    <scope>NUCLEOTIDE SEQUENCE [LARGE SCALE GENOMIC DNA]</scope>
    <source>
        <strain evidence="3">DSM 22900</strain>
    </source>
</reference>
<evidence type="ECO:0000313" key="3">
    <source>
        <dbReference type="Proteomes" id="UP000199577"/>
    </source>
</evidence>
<dbReference type="Proteomes" id="UP000199577">
    <property type="component" value="Unassembled WGS sequence"/>
</dbReference>
<dbReference type="EMBL" id="FOLL01000024">
    <property type="protein sequence ID" value="SFC76548.1"/>
    <property type="molecule type" value="Genomic_DNA"/>
</dbReference>
<feature type="region of interest" description="Disordered" evidence="1">
    <location>
        <begin position="44"/>
        <end position="72"/>
    </location>
</feature>
<evidence type="ECO:0000313" key="2">
    <source>
        <dbReference type="EMBL" id="SFC76548.1"/>
    </source>
</evidence>
<organism evidence="2 3">
    <name type="scientific">Parapedobacter composti</name>
    <dbReference type="NCBI Taxonomy" id="623281"/>
    <lineage>
        <taxon>Bacteria</taxon>
        <taxon>Pseudomonadati</taxon>
        <taxon>Bacteroidota</taxon>
        <taxon>Sphingobacteriia</taxon>
        <taxon>Sphingobacteriales</taxon>
        <taxon>Sphingobacteriaceae</taxon>
        <taxon>Parapedobacter</taxon>
    </lineage>
</organism>
<keyword evidence="3" id="KW-1185">Reference proteome</keyword>
<sequence length="212" mass="23706">METLIVICLIIVIILLLKDKVVIHKNVRREIKLKKKSPDLPDIMGLPKPVERHTLPPDATKRQSGERDGIADNFGTETYGIGFGLENPQIEGEPDEVFGSMSDFENEEDEWDEYGFEDSDNEFATGVTFDELTTVGAWLEQDTLEPAQQQKAVDIVQRLQGTELLSLLENSMDGASRKIAELLDKSLSAGTDFSSPDLRKSDLEDFDIGEFV</sequence>
<dbReference type="OrthoDB" id="1042696at2"/>